<keyword evidence="2" id="KW-0808">Transferase</keyword>
<keyword evidence="3" id="KW-1185">Reference proteome</keyword>
<dbReference type="OrthoDB" id="154490at2"/>
<feature type="domain" description="Ribosomal RNA methyltransferase FtsJ" evidence="1">
    <location>
        <begin position="199"/>
        <end position="298"/>
    </location>
</feature>
<proteinExistence type="predicted"/>
<organism evidence="2 3">
    <name type="scientific">Treponema berlinense</name>
    <dbReference type="NCBI Taxonomy" id="225004"/>
    <lineage>
        <taxon>Bacteria</taxon>
        <taxon>Pseudomonadati</taxon>
        <taxon>Spirochaetota</taxon>
        <taxon>Spirochaetia</taxon>
        <taxon>Spirochaetales</taxon>
        <taxon>Treponemataceae</taxon>
        <taxon>Treponema</taxon>
    </lineage>
</organism>
<reference evidence="2 3" key="1">
    <citation type="submission" date="2017-02" db="EMBL/GenBank/DDBJ databases">
        <authorList>
            <person name="Peterson S.W."/>
        </authorList>
    </citation>
    <scope>NUCLEOTIDE SEQUENCE [LARGE SCALE GENOMIC DNA]</scope>
    <source>
        <strain evidence="2 3">ATCC BAA-909</strain>
    </source>
</reference>
<protein>
    <submittedName>
        <fullName evidence="2">23S rRNA (Cytidine2498-2'-O)-methyltransferase</fullName>
    </submittedName>
</protein>
<dbReference type="PANTHER" id="PTHR37524">
    <property type="entry name" value="RIBOSOMAL RNA LARGE SUBUNIT METHYLTRANSFERASE M"/>
    <property type="match status" value="1"/>
</dbReference>
<name>A0A1T4MTT8_9SPIR</name>
<dbReference type="STRING" id="225004.SAMN02745152_00991"/>
<evidence type="ECO:0000313" key="2">
    <source>
        <dbReference type="EMBL" id="SJZ70048.1"/>
    </source>
</evidence>
<dbReference type="Gene3D" id="3.40.50.150">
    <property type="entry name" value="Vaccinia Virus protein VP39"/>
    <property type="match status" value="1"/>
</dbReference>
<dbReference type="Proteomes" id="UP000190395">
    <property type="component" value="Unassembled WGS sequence"/>
</dbReference>
<dbReference type="EMBL" id="FUXC01000004">
    <property type="protein sequence ID" value="SJZ70048.1"/>
    <property type="molecule type" value="Genomic_DNA"/>
</dbReference>
<dbReference type="SUPFAM" id="SSF53335">
    <property type="entry name" value="S-adenosyl-L-methionine-dependent methyltransferases"/>
    <property type="match status" value="1"/>
</dbReference>
<dbReference type="PANTHER" id="PTHR37524:SF2">
    <property type="entry name" value="RIBOSOMAL RNA METHYLTRANSFERASE FTSJ DOMAIN-CONTAINING PROTEIN"/>
    <property type="match status" value="1"/>
</dbReference>
<dbReference type="GeneID" id="303367244"/>
<dbReference type="InterPro" id="IPR029063">
    <property type="entry name" value="SAM-dependent_MTases_sf"/>
</dbReference>
<dbReference type="GO" id="GO:0008168">
    <property type="term" value="F:methyltransferase activity"/>
    <property type="evidence" value="ECO:0007669"/>
    <property type="project" value="UniProtKB-KW"/>
</dbReference>
<evidence type="ECO:0000313" key="3">
    <source>
        <dbReference type="Proteomes" id="UP000190395"/>
    </source>
</evidence>
<gene>
    <name evidence="2" type="ORF">SAMN02745152_00991</name>
</gene>
<dbReference type="Pfam" id="PF01728">
    <property type="entry name" value="FtsJ"/>
    <property type="match status" value="1"/>
</dbReference>
<dbReference type="InterPro" id="IPR002877">
    <property type="entry name" value="RNA_MeTrfase_FtsJ_dom"/>
</dbReference>
<dbReference type="AlphaFoldDB" id="A0A1T4MTT8"/>
<dbReference type="RefSeq" id="WP_078930737.1">
    <property type="nucleotide sequence ID" value="NZ_FUXC01000004.1"/>
</dbReference>
<sequence length="363" mass="41400">MPVCITKLEGTAFLAFPECKNLLTSELSRRFYYGKILSAATISGSAFASQNCQWFGDLLYCPDFCVDSRPETKSAKNGDLPYWASVALTEPFLLRFESIGEASRALKEIQRNWAPYQYQFFRRGALIQEKLPYINLKDKNFFKVDEETGEKHFSLEIPKSPMGLYTLIDEKTIFAGAVTSSSIPAGLINFVEDHENPPSRAYLKIQESLTLAHHFFGVELPGKNSKCFEAGACPGGWTWVLRGLGADVFAVDRAELVPSLMEDSHVKFLAHDAFTLKPEEVCAELDCQKLDWVFSDVICYPERLLEWINLWLESGRTKNMICTIKMQGEIDWELVKKFADIPNSRVVHLHYNKHELTWMHVEK</sequence>
<dbReference type="GO" id="GO:0032259">
    <property type="term" value="P:methylation"/>
    <property type="evidence" value="ECO:0007669"/>
    <property type="project" value="UniProtKB-KW"/>
</dbReference>
<evidence type="ECO:0000259" key="1">
    <source>
        <dbReference type="Pfam" id="PF01728"/>
    </source>
</evidence>
<accession>A0A1T4MTT8</accession>
<keyword evidence="2" id="KW-0489">Methyltransferase</keyword>